<comment type="caution">
    <text evidence="1">The sequence shown here is derived from an EMBL/GenBank/DDBJ whole genome shotgun (WGS) entry which is preliminary data.</text>
</comment>
<dbReference type="EMBL" id="JACHHP010000001">
    <property type="protein sequence ID" value="MBB5206863.1"/>
    <property type="molecule type" value="Genomic_DNA"/>
</dbReference>
<protein>
    <submittedName>
        <fullName evidence="1">Uncharacterized protein</fullName>
    </submittedName>
</protein>
<dbReference type="Proteomes" id="UP000521199">
    <property type="component" value="Unassembled WGS sequence"/>
</dbReference>
<sequence length="222" mass="23725">MPIAEALSPVLRADHLAAAFDDLRARRGDEDFATRSAWASIREACQTLAAYSAEAVVDPLRDWAAQDLASRCGGLDVATLDERYKRATQGGGGLDSVSLGKLVAEGNIEEAVTSARENLRSGDLASSSALDSMLFLVEADAPPSSLALHPDNPDSYRALGRAALALTCERQTACGPDSLTTLSFCVRFGCRPGSTLLQAMQQSLPPRDYEAVLSTLYWVRSM</sequence>
<keyword evidence="2" id="KW-1185">Reference proteome</keyword>
<dbReference type="AlphaFoldDB" id="A0A7W8D2P0"/>
<gene>
    <name evidence="1" type="ORF">HNQ52_000379</name>
</gene>
<evidence type="ECO:0000313" key="1">
    <source>
        <dbReference type="EMBL" id="MBB5206863.1"/>
    </source>
</evidence>
<evidence type="ECO:0000313" key="2">
    <source>
        <dbReference type="Proteomes" id="UP000521199"/>
    </source>
</evidence>
<reference evidence="1 2" key="1">
    <citation type="submission" date="2020-08" db="EMBL/GenBank/DDBJ databases">
        <title>Genomic Encyclopedia of Type Strains, Phase IV (KMG-IV): sequencing the most valuable type-strain genomes for metagenomic binning, comparative biology and taxonomic classification.</title>
        <authorList>
            <person name="Goeker M."/>
        </authorList>
    </citation>
    <scope>NUCLEOTIDE SEQUENCE [LARGE SCALE GENOMIC DNA]</scope>
    <source>
        <strain evidence="1 2">DSM 24163</strain>
    </source>
</reference>
<name>A0A7W8D2P0_9GAMM</name>
<dbReference type="RefSeq" id="WP_183959234.1">
    <property type="nucleotide sequence ID" value="NZ_JACHHP010000001.1"/>
</dbReference>
<accession>A0A7W8D2P0</accession>
<organism evidence="1 2">
    <name type="scientific">Chiayiivirga flava</name>
    <dbReference type="NCBI Taxonomy" id="659595"/>
    <lineage>
        <taxon>Bacteria</taxon>
        <taxon>Pseudomonadati</taxon>
        <taxon>Pseudomonadota</taxon>
        <taxon>Gammaproteobacteria</taxon>
        <taxon>Lysobacterales</taxon>
        <taxon>Lysobacteraceae</taxon>
        <taxon>Chiayiivirga</taxon>
    </lineage>
</organism>
<proteinExistence type="predicted"/>